<dbReference type="Gene3D" id="3.40.50.300">
    <property type="entry name" value="P-loop containing nucleotide triphosphate hydrolases"/>
    <property type="match status" value="1"/>
</dbReference>
<organism evidence="1 2">
    <name type="scientific">Strongylus vulgaris</name>
    <name type="common">Blood worm</name>
    <dbReference type="NCBI Taxonomy" id="40348"/>
    <lineage>
        <taxon>Eukaryota</taxon>
        <taxon>Metazoa</taxon>
        <taxon>Ecdysozoa</taxon>
        <taxon>Nematoda</taxon>
        <taxon>Chromadorea</taxon>
        <taxon>Rhabditida</taxon>
        <taxon>Rhabditina</taxon>
        <taxon>Rhabditomorpha</taxon>
        <taxon>Strongyloidea</taxon>
        <taxon>Strongylidae</taxon>
        <taxon>Strongylus</taxon>
    </lineage>
</organism>
<sequence length="198" mass="22222">MRSKSVSQLRSLLSQWTCINHIHCYGIEEAGVLGAIEQTLTELKAKDESCLYVIVNCLLANGSVRILIEELLRELNLKRHGKVETIEALANFLAAHLFSSKKKVRLTIVLDQAQALSSIPLLTLKCLLSLPKSMPLTCQLSQKPLLRFVTCSELSWNWIHLLNTISWPVSIAFESPTEGNFFSLKLNAKSMFTNVILK</sequence>
<name>A0A3P7IB52_STRVU</name>
<proteinExistence type="predicted"/>
<gene>
    <name evidence="1" type="ORF">SVUK_LOCUS5499</name>
</gene>
<dbReference type="EMBL" id="UYYB01016351">
    <property type="protein sequence ID" value="VDM70501.1"/>
    <property type="molecule type" value="Genomic_DNA"/>
</dbReference>
<dbReference type="AlphaFoldDB" id="A0A3P7IB52"/>
<accession>A0A3P7IB52</accession>
<dbReference type="OrthoDB" id="365981at2759"/>
<dbReference type="InterPro" id="IPR027417">
    <property type="entry name" value="P-loop_NTPase"/>
</dbReference>
<reference evidence="1 2" key="1">
    <citation type="submission" date="2018-11" db="EMBL/GenBank/DDBJ databases">
        <authorList>
            <consortium name="Pathogen Informatics"/>
        </authorList>
    </citation>
    <scope>NUCLEOTIDE SEQUENCE [LARGE SCALE GENOMIC DNA]</scope>
</reference>
<keyword evidence="2" id="KW-1185">Reference proteome</keyword>
<evidence type="ECO:0000313" key="1">
    <source>
        <dbReference type="EMBL" id="VDM70501.1"/>
    </source>
</evidence>
<protein>
    <submittedName>
        <fullName evidence="1">Uncharacterized protein</fullName>
    </submittedName>
</protein>
<dbReference type="Proteomes" id="UP000270094">
    <property type="component" value="Unassembled WGS sequence"/>
</dbReference>
<evidence type="ECO:0000313" key="2">
    <source>
        <dbReference type="Proteomes" id="UP000270094"/>
    </source>
</evidence>